<feature type="non-terminal residue" evidence="1">
    <location>
        <position position="1"/>
    </location>
</feature>
<comment type="caution">
    <text evidence="1">The sequence shown here is derived from an EMBL/GenBank/DDBJ whole genome shotgun (WGS) entry which is preliminary data.</text>
</comment>
<evidence type="ECO:0000313" key="1">
    <source>
        <dbReference type="EMBL" id="KGR16728.1"/>
    </source>
</evidence>
<dbReference type="AlphaFoldDB" id="A0AB34PXS9"/>
<evidence type="ECO:0000313" key="2">
    <source>
        <dbReference type="Proteomes" id="UP000030161"/>
    </source>
</evidence>
<name>A0AB34PXS9_CANAX</name>
<reference evidence="1 2" key="1">
    <citation type="submission" date="2013-12" db="EMBL/GenBank/DDBJ databases">
        <title>The Genome Sequence of Candida albicans P78048.</title>
        <authorList>
            <consortium name="The Broad Institute Genome Sequencing Platform"/>
            <consortium name="The Broad Institute Genome Sequencing Center for Infectious Disease"/>
            <person name="Cuomo C."/>
            <person name="Bennett R."/>
            <person name="Hirakawa M."/>
            <person name="Noverr M."/>
            <person name="Mitchell A."/>
            <person name="Young S.K."/>
            <person name="Zeng Q."/>
            <person name="Gargeya S."/>
            <person name="Fitzgerald M."/>
            <person name="Abouelleil A."/>
            <person name="Alvarado L."/>
            <person name="Berlin A.M."/>
            <person name="Chapman S.B."/>
            <person name="Dewar J."/>
            <person name="Goldberg J."/>
            <person name="Griggs A."/>
            <person name="Gujja S."/>
            <person name="Hansen M."/>
            <person name="Howarth C."/>
            <person name="Imamovic A."/>
            <person name="Larimer J."/>
            <person name="McCowan C."/>
            <person name="Murphy C."/>
            <person name="Pearson M."/>
            <person name="Priest M."/>
            <person name="Roberts A."/>
            <person name="Saif S."/>
            <person name="Shea T."/>
            <person name="Sykes S."/>
            <person name="Wortman J."/>
            <person name="Nusbaum C."/>
            <person name="Birren B."/>
        </authorList>
    </citation>
    <scope>NUCLEOTIDE SEQUENCE [LARGE SCALE GENOMIC DNA]</scope>
    <source>
        <strain evidence="1 2">P78048</strain>
    </source>
</reference>
<dbReference type="EMBL" id="AJIX01000009">
    <property type="protein sequence ID" value="KGR16728.1"/>
    <property type="molecule type" value="Genomic_DNA"/>
</dbReference>
<protein>
    <submittedName>
        <fullName evidence="1">Uncharacterized protein</fullName>
    </submittedName>
</protein>
<organism evidence="1 2">
    <name type="scientific">Candida albicans P78048</name>
    <dbReference type="NCBI Taxonomy" id="1094989"/>
    <lineage>
        <taxon>Eukaryota</taxon>
        <taxon>Fungi</taxon>
        <taxon>Dikarya</taxon>
        <taxon>Ascomycota</taxon>
        <taxon>Saccharomycotina</taxon>
        <taxon>Pichiomycetes</taxon>
        <taxon>Debaryomycetaceae</taxon>
        <taxon>Candida/Lodderomyces clade</taxon>
        <taxon>Candida</taxon>
    </lineage>
</organism>
<proteinExistence type="predicted"/>
<accession>A0AB34PXS9</accession>
<sequence length="109" mass="12495">LDKALSATRVLPTHLKTAIKAWIELNKPETRTPENDLYTTIDESYSPTKNYISKDFAPSTDTKYYNSSSKKSQLAKREVLTPSGWTERLDISTEQWKSTLEKLQQNGQK</sequence>
<dbReference type="Proteomes" id="UP000030161">
    <property type="component" value="Unassembled WGS sequence"/>
</dbReference>
<gene>
    <name evidence="1" type="ORF">MG3_01458</name>
</gene>